<dbReference type="SUPFAM" id="SSF88697">
    <property type="entry name" value="PUA domain-like"/>
    <property type="match status" value="1"/>
</dbReference>
<dbReference type="InterPro" id="IPR015947">
    <property type="entry name" value="PUA-like_sf"/>
</dbReference>
<dbReference type="InterPro" id="IPR052181">
    <property type="entry name" value="5hmC_binding"/>
</dbReference>
<sequence length="149" mass="16764">MPYWLMKSEPDEFSIQDLKKLGHGRWDGVRNYQARNFLRQMQEGDHFFFYHSSCAEPGIAGVGRVIRSAYPDPTALAPESPYHDGKASREANPWSAVNVEFVEAFSAPLALARLKANPALRELALVKKGSRLSVMPVSDTEWQAILAMR</sequence>
<name>A0AA42TF64_STUST</name>
<dbReference type="RefSeq" id="WP_125882361.1">
    <property type="nucleotide sequence ID" value="NZ_JAOCAE010000008.1"/>
</dbReference>
<dbReference type="AlphaFoldDB" id="A0AA42TF64"/>
<accession>A0AA42TF64</accession>
<gene>
    <name evidence="2" type="ORF">N5C32_13165</name>
</gene>
<dbReference type="InterPro" id="IPR047197">
    <property type="entry name" value="THYN1-like_EVE"/>
</dbReference>
<evidence type="ECO:0000313" key="3">
    <source>
        <dbReference type="Proteomes" id="UP001158500"/>
    </source>
</evidence>
<comment type="caution">
    <text evidence="2">The sequence shown here is derived from an EMBL/GenBank/DDBJ whole genome shotgun (WGS) entry which is preliminary data.</text>
</comment>
<dbReference type="PANTHER" id="PTHR14087">
    <property type="entry name" value="THYMOCYTE NUCLEAR PROTEIN 1"/>
    <property type="match status" value="1"/>
</dbReference>
<evidence type="ECO:0000259" key="1">
    <source>
        <dbReference type="Pfam" id="PF01878"/>
    </source>
</evidence>
<dbReference type="EMBL" id="JAOCAE010000008">
    <property type="protein sequence ID" value="MDH1236982.1"/>
    <property type="molecule type" value="Genomic_DNA"/>
</dbReference>
<protein>
    <submittedName>
        <fullName evidence="2">EVE domain-containing protein</fullName>
    </submittedName>
</protein>
<dbReference type="CDD" id="cd21133">
    <property type="entry name" value="EVE"/>
    <property type="match status" value="1"/>
</dbReference>
<dbReference type="PANTHER" id="PTHR14087:SF7">
    <property type="entry name" value="THYMOCYTE NUCLEAR PROTEIN 1"/>
    <property type="match status" value="1"/>
</dbReference>
<reference evidence="2" key="1">
    <citation type="submission" date="2022-09" db="EMBL/GenBank/DDBJ databases">
        <title>Intensive care unit water sources are persistently colonized with multi-drug resistant bacteria and are the site of extensive horizontal gene transfer of antibiotic resistance genes.</title>
        <authorList>
            <person name="Diorio-Toth L."/>
        </authorList>
    </citation>
    <scope>NUCLEOTIDE SEQUENCE</scope>
    <source>
        <strain evidence="2">GD03947</strain>
    </source>
</reference>
<dbReference type="Gene3D" id="3.10.590.10">
    <property type="entry name" value="ph1033 like domains"/>
    <property type="match status" value="1"/>
</dbReference>
<dbReference type="InterPro" id="IPR002740">
    <property type="entry name" value="EVE_domain"/>
</dbReference>
<proteinExistence type="predicted"/>
<evidence type="ECO:0000313" key="2">
    <source>
        <dbReference type="EMBL" id="MDH1236982.1"/>
    </source>
</evidence>
<feature type="domain" description="EVE" evidence="1">
    <location>
        <begin position="3"/>
        <end position="148"/>
    </location>
</feature>
<organism evidence="2 3">
    <name type="scientific">Stutzerimonas stutzeri</name>
    <name type="common">Pseudomonas stutzeri</name>
    <dbReference type="NCBI Taxonomy" id="316"/>
    <lineage>
        <taxon>Bacteria</taxon>
        <taxon>Pseudomonadati</taxon>
        <taxon>Pseudomonadota</taxon>
        <taxon>Gammaproteobacteria</taxon>
        <taxon>Pseudomonadales</taxon>
        <taxon>Pseudomonadaceae</taxon>
        <taxon>Stutzerimonas</taxon>
    </lineage>
</organism>
<dbReference type="Proteomes" id="UP001158500">
    <property type="component" value="Unassembled WGS sequence"/>
</dbReference>
<dbReference type="Pfam" id="PF01878">
    <property type="entry name" value="EVE"/>
    <property type="match status" value="1"/>
</dbReference>